<reference evidence="1 2" key="1">
    <citation type="submission" date="2024-07" db="EMBL/GenBank/DDBJ databases">
        <title>Genomic Encyclopedia of Type Strains, Phase V (KMG-V): Genome sequencing to study the core and pangenomes of soil and plant-associated prokaryotes.</title>
        <authorList>
            <person name="Whitman W."/>
        </authorList>
    </citation>
    <scope>NUCLEOTIDE SEQUENCE [LARGE SCALE GENOMIC DNA]</scope>
    <source>
        <strain evidence="1 2">USDA 415</strain>
    </source>
</reference>
<protein>
    <submittedName>
        <fullName evidence="1">Uncharacterized protein</fullName>
    </submittedName>
</protein>
<evidence type="ECO:0000313" key="1">
    <source>
        <dbReference type="EMBL" id="MEY9316338.1"/>
    </source>
</evidence>
<dbReference type="EMBL" id="JBGBZA010000002">
    <property type="protein sequence ID" value="MEY9316338.1"/>
    <property type="molecule type" value="Genomic_DNA"/>
</dbReference>
<dbReference type="Proteomes" id="UP001565471">
    <property type="component" value="Unassembled WGS sequence"/>
</dbReference>
<dbReference type="RefSeq" id="WP_125459331.1">
    <property type="nucleotide sequence ID" value="NZ_CP126026.1"/>
</dbReference>
<evidence type="ECO:0000313" key="2">
    <source>
        <dbReference type="Proteomes" id="UP001565471"/>
    </source>
</evidence>
<sequence length="73" mass="8164">MAAVWLQDCGIISSGLGLLARRDAAGIADWFGLRATLTVQKHYAYEKAQCRPQATRMLVNWWLSALERAPMTL</sequence>
<keyword evidence="2" id="KW-1185">Reference proteome</keyword>
<comment type="caution">
    <text evidence="1">The sequence shown here is derived from an EMBL/GenBank/DDBJ whole genome shotgun (WGS) entry which is preliminary data.</text>
</comment>
<proteinExistence type="predicted"/>
<organism evidence="1 2">
    <name type="scientific">Bradyrhizobium elkanii</name>
    <dbReference type="NCBI Taxonomy" id="29448"/>
    <lineage>
        <taxon>Bacteria</taxon>
        <taxon>Pseudomonadati</taxon>
        <taxon>Pseudomonadota</taxon>
        <taxon>Alphaproteobacteria</taxon>
        <taxon>Hyphomicrobiales</taxon>
        <taxon>Nitrobacteraceae</taxon>
        <taxon>Bradyrhizobium</taxon>
    </lineage>
</organism>
<gene>
    <name evidence="1" type="ORF">ABIF29_003137</name>
</gene>
<accession>A0ABV4EZZ8</accession>
<name>A0ABV4EZZ8_BRAEL</name>